<dbReference type="PANTHER" id="PTHR46300:SF7">
    <property type="entry name" value="P450, PUTATIVE (EUROFUNG)-RELATED"/>
    <property type="match status" value="1"/>
</dbReference>
<accession>A0A4S8MRT5</accession>
<comment type="similarity">
    <text evidence="3">Belongs to the cytochrome P450 family.</text>
</comment>
<dbReference type="PANTHER" id="PTHR46300">
    <property type="entry name" value="P450, PUTATIVE (EUROFUNG)-RELATED-RELATED"/>
    <property type="match status" value="1"/>
</dbReference>
<feature type="binding site" description="axial binding residue" evidence="9">
    <location>
        <position position="433"/>
    </location>
    <ligand>
        <name>heme</name>
        <dbReference type="ChEBI" id="CHEBI:30413"/>
    </ligand>
    <ligandPart>
        <name>Fe</name>
        <dbReference type="ChEBI" id="CHEBI:18248"/>
    </ligandPart>
</feature>
<dbReference type="CDD" id="cd11065">
    <property type="entry name" value="CYP64-like"/>
    <property type="match status" value="1"/>
</dbReference>
<dbReference type="Pfam" id="PF00067">
    <property type="entry name" value="p450"/>
    <property type="match status" value="1"/>
</dbReference>
<evidence type="ECO:0000256" key="9">
    <source>
        <dbReference type="PIRSR" id="PIRSR602401-1"/>
    </source>
</evidence>
<evidence type="ECO:0000313" key="11">
    <source>
        <dbReference type="Proteomes" id="UP000297245"/>
    </source>
</evidence>
<proteinExistence type="inferred from homology"/>
<dbReference type="InterPro" id="IPR001128">
    <property type="entry name" value="Cyt_P450"/>
</dbReference>
<dbReference type="InterPro" id="IPR050364">
    <property type="entry name" value="Cytochrome_P450_fung"/>
</dbReference>
<evidence type="ECO:0000256" key="4">
    <source>
        <dbReference type="ARBA" id="ARBA00022617"/>
    </source>
</evidence>
<dbReference type="SUPFAM" id="SSF48264">
    <property type="entry name" value="Cytochrome P450"/>
    <property type="match status" value="1"/>
</dbReference>
<gene>
    <name evidence="10" type="ORF">K435DRAFT_888451</name>
</gene>
<evidence type="ECO:0000256" key="3">
    <source>
        <dbReference type="ARBA" id="ARBA00010617"/>
    </source>
</evidence>
<keyword evidence="11" id="KW-1185">Reference proteome</keyword>
<keyword evidence="7 9" id="KW-0408">Iron</keyword>
<keyword evidence="6" id="KW-0560">Oxidoreductase</keyword>
<evidence type="ECO:0000256" key="7">
    <source>
        <dbReference type="ARBA" id="ARBA00023004"/>
    </source>
</evidence>
<keyword evidence="4 9" id="KW-0349">Heme</keyword>
<dbReference type="GO" id="GO:0020037">
    <property type="term" value="F:heme binding"/>
    <property type="evidence" value="ECO:0007669"/>
    <property type="project" value="InterPro"/>
</dbReference>
<dbReference type="Gene3D" id="1.10.630.10">
    <property type="entry name" value="Cytochrome P450"/>
    <property type="match status" value="1"/>
</dbReference>
<dbReference type="GO" id="GO:0005506">
    <property type="term" value="F:iron ion binding"/>
    <property type="evidence" value="ECO:0007669"/>
    <property type="project" value="InterPro"/>
</dbReference>
<dbReference type="InterPro" id="IPR002401">
    <property type="entry name" value="Cyt_P450_E_grp-I"/>
</dbReference>
<dbReference type="InterPro" id="IPR036396">
    <property type="entry name" value="Cyt_P450_sf"/>
</dbReference>
<dbReference type="AlphaFoldDB" id="A0A4S8MRT5"/>
<dbReference type="PRINTS" id="PR00463">
    <property type="entry name" value="EP450I"/>
</dbReference>
<comment type="cofactor">
    <cofactor evidence="1 9">
        <name>heme</name>
        <dbReference type="ChEBI" id="CHEBI:30413"/>
    </cofactor>
</comment>
<reference evidence="10 11" key="1">
    <citation type="journal article" date="2019" name="Nat. Ecol. Evol.">
        <title>Megaphylogeny resolves global patterns of mushroom evolution.</title>
        <authorList>
            <person name="Varga T."/>
            <person name="Krizsan K."/>
            <person name="Foldi C."/>
            <person name="Dima B."/>
            <person name="Sanchez-Garcia M."/>
            <person name="Sanchez-Ramirez S."/>
            <person name="Szollosi G.J."/>
            <person name="Szarkandi J.G."/>
            <person name="Papp V."/>
            <person name="Albert L."/>
            <person name="Andreopoulos W."/>
            <person name="Angelini C."/>
            <person name="Antonin V."/>
            <person name="Barry K.W."/>
            <person name="Bougher N.L."/>
            <person name="Buchanan P."/>
            <person name="Buyck B."/>
            <person name="Bense V."/>
            <person name="Catcheside P."/>
            <person name="Chovatia M."/>
            <person name="Cooper J."/>
            <person name="Damon W."/>
            <person name="Desjardin D."/>
            <person name="Finy P."/>
            <person name="Geml J."/>
            <person name="Haridas S."/>
            <person name="Hughes K."/>
            <person name="Justo A."/>
            <person name="Karasinski D."/>
            <person name="Kautmanova I."/>
            <person name="Kiss B."/>
            <person name="Kocsube S."/>
            <person name="Kotiranta H."/>
            <person name="LaButti K.M."/>
            <person name="Lechner B.E."/>
            <person name="Liimatainen K."/>
            <person name="Lipzen A."/>
            <person name="Lukacs Z."/>
            <person name="Mihaltcheva S."/>
            <person name="Morgado L.N."/>
            <person name="Niskanen T."/>
            <person name="Noordeloos M.E."/>
            <person name="Ohm R.A."/>
            <person name="Ortiz-Santana B."/>
            <person name="Ovrebo C."/>
            <person name="Racz N."/>
            <person name="Riley R."/>
            <person name="Savchenko A."/>
            <person name="Shiryaev A."/>
            <person name="Soop K."/>
            <person name="Spirin V."/>
            <person name="Szebenyi C."/>
            <person name="Tomsovsky M."/>
            <person name="Tulloss R.E."/>
            <person name="Uehling J."/>
            <person name="Grigoriev I.V."/>
            <person name="Vagvolgyi C."/>
            <person name="Papp T."/>
            <person name="Martin F.M."/>
            <person name="Miettinen O."/>
            <person name="Hibbett D.S."/>
            <person name="Nagy L.G."/>
        </authorList>
    </citation>
    <scope>NUCLEOTIDE SEQUENCE [LARGE SCALE GENOMIC DNA]</scope>
    <source>
        <strain evidence="10 11">CBS 962.96</strain>
    </source>
</reference>
<dbReference type="GO" id="GO:0004497">
    <property type="term" value="F:monooxygenase activity"/>
    <property type="evidence" value="ECO:0007669"/>
    <property type="project" value="UniProtKB-KW"/>
</dbReference>
<dbReference type="GO" id="GO:0016705">
    <property type="term" value="F:oxidoreductase activity, acting on paired donors, with incorporation or reduction of molecular oxygen"/>
    <property type="evidence" value="ECO:0007669"/>
    <property type="project" value="InterPro"/>
</dbReference>
<dbReference type="Proteomes" id="UP000297245">
    <property type="component" value="Unassembled WGS sequence"/>
</dbReference>
<name>A0A4S8MRT5_DENBC</name>
<sequence>MHWENLALALLPFIIFYYFRRVKIGPYPPGPRGIPVLGNLFQLDNVKPWHTFAKWKELYGPMIYLNIAGQPMVILNSRKAAEDLFDLRGSNYIDRHRLIVLEKAIGDSVIALMSSTERWRKMRRASEHALGAKISSNYHHTQTSESILLAHGIMNQPQTWLSQIKKASSSTSLSTVYDLPPLNLNDPTIGFMNDLIDYLARLAVPGNYLVDIFPFLEHFPRWMTKWRRDAEKNYKMCTSKFEDMFLRIKNETVTGNEQRPSFCANLAENQKQHGMSDTDCAWLAGALYGAGHETTSTTMAWFMFSMIQFPQVQVRAHEELDRFVGRSRLPSFADIKHLPYIQALVKEVLRWKPALPAGVPHVPIHDDYYEGYLIRKGTICIPSIWYVSINRDPEVYGSDADEFRPERHLDDNGRLKDETNEGHVTYGFGQRICAGRHFANNTLFIQIAMILWALRLEPAKDNNGNFMKPSVDDERLDGIFLHPPPFQINAIIRFKEAESVVQQARDEIMEEILVRSDVS</sequence>
<keyword evidence="8" id="KW-0503">Monooxygenase</keyword>
<evidence type="ECO:0000313" key="10">
    <source>
        <dbReference type="EMBL" id="THV05818.1"/>
    </source>
</evidence>
<evidence type="ECO:0000256" key="2">
    <source>
        <dbReference type="ARBA" id="ARBA00005179"/>
    </source>
</evidence>
<comment type="pathway">
    <text evidence="2">Secondary metabolite biosynthesis.</text>
</comment>
<evidence type="ECO:0000256" key="8">
    <source>
        <dbReference type="ARBA" id="ARBA00023033"/>
    </source>
</evidence>
<protein>
    <submittedName>
        <fullName evidence="10">Cytochrome P450</fullName>
    </submittedName>
</protein>
<evidence type="ECO:0000256" key="1">
    <source>
        <dbReference type="ARBA" id="ARBA00001971"/>
    </source>
</evidence>
<dbReference type="PRINTS" id="PR00385">
    <property type="entry name" value="P450"/>
</dbReference>
<keyword evidence="5 9" id="KW-0479">Metal-binding</keyword>
<dbReference type="EMBL" id="ML179046">
    <property type="protein sequence ID" value="THV05818.1"/>
    <property type="molecule type" value="Genomic_DNA"/>
</dbReference>
<dbReference type="OrthoDB" id="1103324at2759"/>
<evidence type="ECO:0000256" key="6">
    <source>
        <dbReference type="ARBA" id="ARBA00023002"/>
    </source>
</evidence>
<evidence type="ECO:0000256" key="5">
    <source>
        <dbReference type="ARBA" id="ARBA00022723"/>
    </source>
</evidence>
<organism evidence="10 11">
    <name type="scientific">Dendrothele bispora (strain CBS 962.96)</name>
    <dbReference type="NCBI Taxonomy" id="1314807"/>
    <lineage>
        <taxon>Eukaryota</taxon>
        <taxon>Fungi</taxon>
        <taxon>Dikarya</taxon>
        <taxon>Basidiomycota</taxon>
        <taxon>Agaricomycotina</taxon>
        <taxon>Agaricomycetes</taxon>
        <taxon>Agaricomycetidae</taxon>
        <taxon>Agaricales</taxon>
        <taxon>Agaricales incertae sedis</taxon>
        <taxon>Dendrothele</taxon>
    </lineage>
</organism>